<dbReference type="InterPro" id="IPR013783">
    <property type="entry name" value="Ig-like_fold"/>
</dbReference>
<proteinExistence type="predicted"/>
<keyword evidence="1" id="KW-1133">Transmembrane helix</keyword>
<sequence length="235" mass="26027">NYSRLESVEEKRNTRKAVVFVLLSLIIVVFLATNGLSLITKVINFASSFKKGPQTLDLLDKTPPSPPFLQSIPDAINISPFEITGRVEPGNTVVISFNGIEEEIQTDENGNFSTKFELIKGENTFFAYTKNPAGNRSQQTKKYVLVFDNESPEIKITEPSDGKSYYGVKQKNITIRGTTEIDSSITINDRIATVNGDGGFSLNYSLSNGENNLKIKAVDKAGNEKEINLKLFFSE</sequence>
<dbReference type="Gene3D" id="2.60.40.10">
    <property type="entry name" value="Immunoglobulins"/>
    <property type="match status" value="2"/>
</dbReference>
<dbReference type="NCBIfam" id="NF033510">
    <property type="entry name" value="Ca_tandemer"/>
    <property type="match status" value="2"/>
</dbReference>
<protein>
    <recommendedName>
        <fullName evidence="4">Bacterial Ig domain-containing protein</fullName>
    </recommendedName>
</protein>
<reference evidence="3" key="1">
    <citation type="submission" date="2017-09" db="EMBL/GenBank/DDBJ databases">
        <title>Depth-based differentiation of microbial function through sediment-hosted aquifers and enrichment of novel symbionts in the deep terrestrial subsurface.</title>
        <authorList>
            <person name="Probst A.J."/>
            <person name="Ladd B."/>
            <person name="Jarett J.K."/>
            <person name="Geller-Mcgrath D.E."/>
            <person name="Sieber C.M.K."/>
            <person name="Emerson J.B."/>
            <person name="Anantharaman K."/>
            <person name="Thomas B.C."/>
            <person name="Malmstrom R."/>
            <person name="Stieglmeier M."/>
            <person name="Klingl A."/>
            <person name="Woyke T."/>
            <person name="Ryan C.M."/>
            <person name="Banfield J.F."/>
        </authorList>
    </citation>
    <scope>NUCLEOTIDE SEQUENCE [LARGE SCALE GENOMIC DNA]</scope>
</reference>
<evidence type="ECO:0000256" key="1">
    <source>
        <dbReference type="SAM" id="Phobius"/>
    </source>
</evidence>
<feature type="non-terminal residue" evidence="2">
    <location>
        <position position="1"/>
    </location>
</feature>
<dbReference type="EMBL" id="PFWW01000022">
    <property type="protein sequence ID" value="PJA42878.1"/>
    <property type="molecule type" value="Genomic_DNA"/>
</dbReference>
<dbReference type="Proteomes" id="UP000230484">
    <property type="component" value="Unassembled WGS sequence"/>
</dbReference>
<accession>A0A2M7X9Q7</accession>
<dbReference type="Pfam" id="PF09136">
    <property type="entry name" value="Glucodextran_B"/>
    <property type="match status" value="1"/>
</dbReference>
<dbReference type="AlphaFoldDB" id="A0A2M7X9Q7"/>
<keyword evidence="1" id="KW-0472">Membrane</keyword>
<gene>
    <name evidence="2" type="ORF">CO176_01125</name>
</gene>
<evidence type="ECO:0000313" key="2">
    <source>
        <dbReference type="EMBL" id="PJA42878.1"/>
    </source>
</evidence>
<feature type="transmembrane region" description="Helical" evidence="1">
    <location>
        <begin position="17"/>
        <end position="39"/>
    </location>
</feature>
<comment type="caution">
    <text evidence="2">The sequence shown here is derived from an EMBL/GenBank/DDBJ whole genome shotgun (WGS) entry which is preliminary data.</text>
</comment>
<evidence type="ECO:0000313" key="3">
    <source>
        <dbReference type="Proteomes" id="UP000230484"/>
    </source>
</evidence>
<evidence type="ECO:0008006" key="4">
    <source>
        <dbReference type="Google" id="ProtNLM"/>
    </source>
</evidence>
<organism evidence="2 3">
    <name type="scientific">Candidatus Woesebacteria bacterium CG_4_9_14_3_um_filter_39_10</name>
    <dbReference type="NCBI Taxonomy" id="1975056"/>
    <lineage>
        <taxon>Bacteria</taxon>
        <taxon>Candidatus Woeseibacteriota</taxon>
    </lineage>
</organism>
<name>A0A2M7X9Q7_9BACT</name>
<keyword evidence="1" id="KW-0812">Transmembrane</keyword>